<accession>A0AAW1NWH9</accession>
<dbReference type="Proteomes" id="UP001465755">
    <property type="component" value="Unassembled WGS sequence"/>
</dbReference>
<keyword evidence="1" id="KW-0812">Transmembrane</keyword>
<keyword evidence="1" id="KW-0472">Membrane</keyword>
<dbReference type="EMBL" id="JALJOQ010000096">
    <property type="protein sequence ID" value="KAK9798601.1"/>
    <property type="molecule type" value="Genomic_DNA"/>
</dbReference>
<feature type="transmembrane region" description="Helical" evidence="1">
    <location>
        <begin position="84"/>
        <end position="103"/>
    </location>
</feature>
<proteinExistence type="predicted"/>
<evidence type="ECO:0000313" key="3">
    <source>
        <dbReference type="Proteomes" id="UP001465755"/>
    </source>
</evidence>
<comment type="caution">
    <text evidence="2">The sequence shown here is derived from an EMBL/GenBank/DDBJ whole genome shotgun (WGS) entry which is preliminary data.</text>
</comment>
<organism evidence="2 3">
    <name type="scientific">Symbiochloris irregularis</name>
    <dbReference type="NCBI Taxonomy" id="706552"/>
    <lineage>
        <taxon>Eukaryota</taxon>
        <taxon>Viridiplantae</taxon>
        <taxon>Chlorophyta</taxon>
        <taxon>core chlorophytes</taxon>
        <taxon>Trebouxiophyceae</taxon>
        <taxon>Trebouxiales</taxon>
        <taxon>Trebouxiaceae</taxon>
        <taxon>Symbiochloris</taxon>
    </lineage>
</organism>
<gene>
    <name evidence="2" type="ORF">WJX73_006868</name>
</gene>
<keyword evidence="1" id="KW-1133">Transmembrane helix</keyword>
<dbReference type="AlphaFoldDB" id="A0AAW1NWH9"/>
<name>A0AAW1NWH9_9CHLO</name>
<evidence type="ECO:0000313" key="2">
    <source>
        <dbReference type="EMBL" id="KAK9798601.1"/>
    </source>
</evidence>
<sequence length="157" mass="16965">MGVLSLGSRTLPVQRSQPIIRAALPGPQVPANVRSARAIGSRLGKPQESQRQSVVAQASAGEDFDGILSDIADKFEKSDKKGAIIGYTAAGVLAFFFSEWLIHLPLLNLLLGFPIQLVGLLVLPYLVVKYGVENDDYVRDLKTAGNRVIKKLPGLEK</sequence>
<protein>
    <recommendedName>
        <fullName evidence="4">Cyanobacterial aminoacyl-tRNA synthetase CAAD domain-containing protein</fullName>
    </recommendedName>
</protein>
<keyword evidence="3" id="KW-1185">Reference proteome</keyword>
<reference evidence="2 3" key="1">
    <citation type="journal article" date="2024" name="Nat. Commun.">
        <title>Phylogenomics reveals the evolutionary origins of lichenization in chlorophyte algae.</title>
        <authorList>
            <person name="Puginier C."/>
            <person name="Libourel C."/>
            <person name="Otte J."/>
            <person name="Skaloud P."/>
            <person name="Haon M."/>
            <person name="Grisel S."/>
            <person name="Petersen M."/>
            <person name="Berrin J.G."/>
            <person name="Delaux P.M."/>
            <person name="Dal Grande F."/>
            <person name="Keller J."/>
        </authorList>
    </citation>
    <scope>NUCLEOTIDE SEQUENCE [LARGE SCALE GENOMIC DNA]</scope>
    <source>
        <strain evidence="2 3">SAG 2036</strain>
    </source>
</reference>
<evidence type="ECO:0000256" key="1">
    <source>
        <dbReference type="SAM" id="Phobius"/>
    </source>
</evidence>
<evidence type="ECO:0008006" key="4">
    <source>
        <dbReference type="Google" id="ProtNLM"/>
    </source>
</evidence>
<feature type="transmembrane region" description="Helical" evidence="1">
    <location>
        <begin position="109"/>
        <end position="128"/>
    </location>
</feature>